<feature type="transmembrane region" description="Helical" evidence="2">
    <location>
        <begin position="96"/>
        <end position="115"/>
    </location>
</feature>
<keyword evidence="6" id="KW-1185">Reference proteome</keyword>
<sequence length="412" mass="42738">MSIPPPPGPHQPEGPYQPPQQGPYGPPSYPQGPQNPYGPYQPWAQGYSPYNRPAPVNGLAVTSLVLGVLCCIPGAGLVLGLIALGQIRRRGERGKGLAVGGSVLSGIGLALWALVLATGGGSDFWDGFKDGARDGASISLAKGECFNAPAGDLSGETYDVDTVPCTGEHDGEVFASFRLTGGGYPGDDSVTGTADKRCYGLQDSYAMDAWAVPDDVDVYYLTPTEDSWSAGDREVTCVFGSAAEGGNLTGSLRNDQTVLDADQVAYLKAAHVLNAALESAPDAKYVEDDLPGHKAWAGRVSAALAEQARMLRGHRWPAGAREPVAILAADLDVARKDWVKAAKAKDADVFYQYYGVGLDWLDPKEGVNARKALGLETTPPSRDSGGSGDRGGSGNGGGDGGSGDGGGDRLEV</sequence>
<organism evidence="5 6">
    <name type="scientific">Streptomyces cellostaticus</name>
    <dbReference type="NCBI Taxonomy" id="67285"/>
    <lineage>
        <taxon>Bacteria</taxon>
        <taxon>Bacillati</taxon>
        <taxon>Actinomycetota</taxon>
        <taxon>Actinomycetes</taxon>
        <taxon>Kitasatosporales</taxon>
        <taxon>Streptomycetaceae</taxon>
        <taxon>Streptomyces</taxon>
    </lineage>
</organism>
<name>A0A101NFM4_9ACTN</name>
<feature type="compositionally biased region" description="Gly residues" evidence="1">
    <location>
        <begin position="385"/>
        <end position="405"/>
    </location>
</feature>
<comment type="caution">
    <text evidence="5">The sequence shown here is derived from an EMBL/GenBank/DDBJ whole genome shotgun (WGS) entry which is preliminary data.</text>
</comment>
<dbReference type="EMBL" id="LMWL01000063">
    <property type="protein sequence ID" value="KUM92398.1"/>
    <property type="molecule type" value="Genomic_DNA"/>
</dbReference>
<dbReference type="Proteomes" id="UP000054241">
    <property type="component" value="Unassembled WGS sequence"/>
</dbReference>
<feature type="region of interest" description="Disordered" evidence="1">
    <location>
        <begin position="1"/>
        <end position="41"/>
    </location>
</feature>
<protein>
    <recommendedName>
        <fullName evidence="7">DUF4190 domain-containing protein</fullName>
    </recommendedName>
</protein>
<evidence type="ECO:0000256" key="2">
    <source>
        <dbReference type="SAM" id="Phobius"/>
    </source>
</evidence>
<feature type="transmembrane region" description="Helical" evidence="2">
    <location>
        <begin position="59"/>
        <end position="84"/>
    </location>
</feature>
<evidence type="ECO:0000259" key="3">
    <source>
        <dbReference type="Pfam" id="PF13828"/>
    </source>
</evidence>
<dbReference type="Pfam" id="PF13828">
    <property type="entry name" value="DUF4190"/>
    <property type="match status" value="1"/>
</dbReference>
<feature type="compositionally biased region" description="Low complexity" evidence="1">
    <location>
        <begin position="31"/>
        <end position="41"/>
    </location>
</feature>
<dbReference type="OrthoDB" id="3628931at2"/>
<dbReference type="AlphaFoldDB" id="A0A101NFM4"/>
<keyword evidence="2" id="KW-0472">Membrane</keyword>
<dbReference type="InterPro" id="IPR026004">
    <property type="entry name" value="Septum_form"/>
</dbReference>
<accession>A0A101NFM4</accession>
<evidence type="ECO:0000259" key="4">
    <source>
        <dbReference type="Pfam" id="PF13845"/>
    </source>
</evidence>
<dbReference type="STRING" id="67285.AQI88_32615"/>
<evidence type="ECO:0008006" key="7">
    <source>
        <dbReference type="Google" id="ProtNLM"/>
    </source>
</evidence>
<feature type="compositionally biased region" description="Pro residues" evidence="1">
    <location>
        <begin position="1"/>
        <end position="30"/>
    </location>
</feature>
<evidence type="ECO:0000313" key="6">
    <source>
        <dbReference type="Proteomes" id="UP000054241"/>
    </source>
</evidence>
<keyword evidence="2" id="KW-1133">Transmembrane helix</keyword>
<feature type="region of interest" description="Disordered" evidence="1">
    <location>
        <begin position="371"/>
        <end position="412"/>
    </location>
</feature>
<evidence type="ECO:0000256" key="1">
    <source>
        <dbReference type="SAM" id="MobiDB-lite"/>
    </source>
</evidence>
<feature type="domain" description="DUF4190" evidence="3">
    <location>
        <begin position="59"/>
        <end position="114"/>
    </location>
</feature>
<evidence type="ECO:0000313" key="5">
    <source>
        <dbReference type="EMBL" id="KUM92398.1"/>
    </source>
</evidence>
<dbReference type="InterPro" id="IPR025241">
    <property type="entry name" value="DUF4190"/>
</dbReference>
<reference evidence="5 6" key="1">
    <citation type="submission" date="2015-10" db="EMBL/GenBank/DDBJ databases">
        <title>Draft genome sequence of Streptomyces cellostaticus DSM 40189, type strain for the species Streptomyces cellostaticus.</title>
        <authorList>
            <person name="Ruckert C."/>
            <person name="Winkler A."/>
            <person name="Kalinowski J."/>
            <person name="Kampfer P."/>
            <person name="Glaeser S."/>
        </authorList>
    </citation>
    <scope>NUCLEOTIDE SEQUENCE [LARGE SCALE GENOMIC DNA]</scope>
    <source>
        <strain evidence="5 6">DSM 40189</strain>
    </source>
</reference>
<gene>
    <name evidence="5" type="ORF">AQI88_32615</name>
</gene>
<keyword evidence="2" id="KW-0812">Transmembrane</keyword>
<dbReference type="Pfam" id="PF13845">
    <property type="entry name" value="Septum_form"/>
    <property type="match status" value="1"/>
</dbReference>
<feature type="domain" description="Septum formation-related" evidence="4">
    <location>
        <begin position="139"/>
        <end position="237"/>
    </location>
</feature>
<dbReference type="RefSeq" id="WP_067006093.1">
    <property type="nucleotide sequence ID" value="NZ_BNDU01000006.1"/>
</dbReference>
<proteinExistence type="predicted"/>